<evidence type="ECO:0000313" key="3">
    <source>
        <dbReference type="Proteomes" id="UP001190700"/>
    </source>
</evidence>
<evidence type="ECO:0000313" key="2">
    <source>
        <dbReference type="EMBL" id="KAK3276263.1"/>
    </source>
</evidence>
<feature type="region of interest" description="Disordered" evidence="1">
    <location>
        <begin position="35"/>
        <end position="102"/>
    </location>
</feature>
<feature type="compositionally biased region" description="Basic and acidic residues" evidence="1">
    <location>
        <begin position="117"/>
        <end position="131"/>
    </location>
</feature>
<feature type="compositionally biased region" description="Low complexity" evidence="1">
    <location>
        <begin position="80"/>
        <end position="89"/>
    </location>
</feature>
<protein>
    <submittedName>
        <fullName evidence="2">Uncharacterized protein</fullName>
    </submittedName>
</protein>
<evidence type="ECO:0000256" key="1">
    <source>
        <dbReference type="SAM" id="MobiDB-lite"/>
    </source>
</evidence>
<feature type="region of interest" description="Disordered" evidence="1">
    <location>
        <begin position="117"/>
        <end position="145"/>
    </location>
</feature>
<dbReference type="Proteomes" id="UP001190700">
    <property type="component" value="Unassembled WGS sequence"/>
</dbReference>
<proteinExistence type="predicted"/>
<name>A0AAE0GE55_9CHLO</name>
<sequence length="145" mass="15305">MAAVIVLVAGSLITIGGSLAFIYLCNSTRLSLATRDGGSTESLLGDNRDSEEAADASPEGKEKEEGEGKGAEAAKDDVEAAAGTEATVVSSGALEQQFEPPQRQSLLQRLWGKLPENRFRSRPALSDDSKGEYQFLVPKPPTPPS</sequence>
<gene>
    <name evidence="2" type="ORF">CYMTET_15651</name>
</gene>
<feature type="compositionally biased region" description="Basic and acidic residues" evidence="1">
    <location>
        <begin position="58"/>
        <end position="78"/>
    </location>
</feature>
<keyword evidence="3" id="KW-1185">Reference proteome</keyword>
<dbReference type="EMBL" id="LGRX02006659">
    <property type="protein sequence ID" value="KAK3276263.1"/>
    <property type="molecule type" value="Genomic_DNA"/>
</dbReference>
<comment type="caution">
    <text evidence="2">The sequence shown here is derived from an EMBL/GenBank/DDBJ whole genome shotgun (WGS) entry which is preliminary data.</text>
</comment>
<dbReference type="AlphaFoldDB" id="A0AAE0GE55"/>
<reference evidence="2 3" key="1">
    <citation type="journal article" date="2015" name="Genome Biol. Evol.">
        <title>Comparative Genomics of a Bacterivorous Green Alga Reveals Evolutionary Causalities and Consequences of Phago-Mixotrophic Mode of Nutrition.</title>
        <authorList>
            <person name="Burns J.A."/>
            <person name="Paasch A."/>
            <person name="Narechania A."/>
            <person name="Kim E."/>
        </authorList>
    </citation>
    <scope>NUCLEOTIDE SEQUENCE [LARGE SCALE GENOMIC DNA]</scope>
    <source>
        <strain evidence="2 3">PLY_AMNH</strain>
    </source>
</reference>
<organism evidence="2 3">
    <name type="scientific">Cymbomonas tetramitiformis</name>
    <dbReference type="NCBI Taxonomy" id="36881"/>
    <lineage>
        <taxon>Eukaryota</taxon>
        <taxon>Viridiplantae</taxon>
        <taxon>Chlorophyta</taxon>
        <taxon>Pyramimonadophyceae</taxon>
        <taxon>Pyramimonadales</taxon>
        <taxon>Pyramimonadaceae</taxon>
        <taxon>Cymbomonas</taxon>
    </lineage>
</organism>
<accession>A0AAE0GE55</accession>